<accession>A0ABU4F2P7</accession>
<organism evidence="2 3">
    <name type="scientific">Streptomyces prunicolor</name>
    <dbReference type="NCBI Taxonomy" id="67348"/>
    <lineage>
        <taxon>Bacteria</taxon>
        <taxon>Bacillati</taxon>
        <taxon>Actinomycetota</taxon>
        <taxon>Actinomycetes</taxon>
        <taxon>Kitasatosporales</taxon>
        <taxon>Streptomycetaceae</taxon>
        <taxon>Streptomyces</taxon>
    </lineage>
</organism>
<sequence length="189" mass="19357">MSVRRSLPALALLTAALVTGCSSADQQASGGGPLNGPDYADAGSGEECIPAKKGGSVAFGGDELHNYGSKAVTIDRVTLSKASGLRLVEAVIVSNSTALIGYGSGWPPDPEARSGPGIDWAHRRKAAGATLAPQPDNAKVANNLVLHLQVTAASGVHMAGVLVDYHVGSSEYVWHNVLGLTVETKKKSC</sequence>
<evidence type="ECO:0000313" key="3">
    <source>
        <dbReference type="Proteomes" id="UP001187346"/>
    </source>
</evidence>
<keyword evidence="1" id="KW-0732">Signal</keyword>
<evidence type="ECO:0008006" key="4">
    <source>
        <dbReference type="Google" id="ProtNLM"/>
    </source>
</evidence>
<dbReference type="Proteomes" id="UP001187346">
    <property type="component" value="Unassembled WGS sequence"/>
</dbReference>
<dbReference type="RefSeq" id="WP_317769960.1">
    <property type="nucleotide sequence ID" value="NZ_JAWMAJ010000006.1"/>
</dbReference>
<evidence type="ECO:0000256" key="1">
    <source>
        <dbReference type="SAM" id="SignalP"/>
    </source>
</evidence>
<dbReference type="EMBL" id="JAWMAJ010000006">
    <property type="protein sequence ID" value="MDV7214870.1"/>
    <property type="molecule type" value="Genomic_DNA"/>
</dbReference>
<feature type="chain" id="PRO_5045846801" description="Lipoprotein" evidence="1">
    <location>
        <begin position="25"/>
        <end position="189"/>
    </location>
</feature>
<dbReference type="PROSITE" id="PS51257">
    <property type="entry name" value="PROKAR_LIPOPROTEIN"/>
    <property type="match status" value="1"/>
</dbReference>
<keyword evidence="3" id="KW-1185">Reference proteome</keyword>
<proteinExistence type="predicted"/>
<reference evidence="2 3" key="1">
    <citation type="submission" date="2023-10" db="EMBL/GenBank/DDBJ databases">
        <title>Characterization of rhizosphere-enriched actinobacteria from wheat plants lab-grown on chernevaya soil.</title>
        <authorList>
            <person name="Tikhonova E.N."/>
            <person name="Konopkin A."/>
            <person name="Kravchenko I.K."/>
        </authorList>
    </citation>
    <scope>NUCLEOTIDE SEQUENCE [LARGE SCALE GENOMIC DNA]</scope>
    <source>
        <strain evidence="2 3">RR29</strain>
    </source>
</reference>
<protein>
    <recommendedName>
        <fullName evidence="4">Lipoprotein</fullName>
    </recommendedName>
</protein>
<gene>
    <name evidence="2" type="ORF">R5A26_02780</name>
</gene>
<evidence type="ECO:0000313" key="2">
    <source>
        <dbReference type="EMBL" id="MDV7214870.1"/>
    </source>
</evidence>
<feature type="signal peptide" evidence="1">
    <location>
        <begin position="1"/>
        <end position="24"/>
    </location>
</feature>
<name>A0ABU4F2P7_9ACTN</name>
<comment type="caution">
    <text evidence="2">The sequence shown here is derived from an EMBL/GenBank/DDBJ whole genome shotgun (WGS) entry which is preliminary data.</text>
</comment>